<feature type="compositionally biased region" description="Gly residues" evidence="3">
    <location>
        <begin position="144"/>
        <end position="155"/>
    </location>
</feature>
<dbReference type="GO" id="GO:0010038">
    <property type="term" value="P:response to metal ion"/>
    <property type="evidence" value="ECO:0007669"/>
    <property type="project" value="InterPro"/>
</dbReference>
<accession>A0A8C5AIQ8</accession>
<sequence>MPFVARRMEGQRCCKESIFHTTFRSLGVLCLLVFLSVALYPGLWSMGARLYAVITGTPVAGHNSVLLIGTPNEQVAQDIGRAIMERQMAASINILPRTWSLYYWKGEVQEATEIVMVHPSLREPGRPEHGGGVHRCVLREVDGRGGPGRLTGQPGGVTPPDTHPPLHADLREPEP</sequence>
<evidence type="ECO:0000256" key="2">
    <source>
        <dbReference type="ARBA" id="ARBA00011233"/>
    </source>
</evidence>
<keyword evidence="4" id="KW-1133">Transmembrane helix</keyword>
<evidence type="ECO:0000313" key="5">
    <source>
        <dbReference type="Ensembl" id="ENSGMOP00000032487.1"/>
    </source>
</evidence>
<protein>
    <submittedName>
        <fullName evidence="5">Zgc:63972</fullName>
    </submittedName>
</protein>
<dbReference type="PANTHER" id="PTHR23419">
    <property type="entry name" value="DIVALENT CATION TOLERANCE CUTA-RELATED"/>
    <property type="match status" value="1"/>
</dbReference>
<dbReference type="Proteomes" id="UP000694546">
    <property type="component" value="Chromosome 4"/>
</dbReference>
<dbReference type="Gene3D" id="3.30.70.120">
    <property type="match status" value="1"/>
</dbReference>
<dbReference type="Ensembl" id="ENSGMOT00000035400.1">
    <property type="protein sequence ID" value="ENSGMOP00000032487.1"/>
    <property type="gene ID" value="ENSGMOG00000014024.2"/>
</dbReference>
<reference evidence="5" key="2">
    <citation type="submission" date="2025-09" db="UniProtKB">
        <authorList>
            <consortium name="Ensembl"/>
        </authorList>
    </citation>
    <scope>IDENTIFICATION</scope>
</reference>
<organism evidence="5 6">
    <name type="scientific">Gadus morhua</name>
    <name type="common">Atlantic cod</name>
    <dbReference type="NCBI Taxonomy" id="8049"/>
    <lineage>
        <taxon>Eukaryota</taxon>
        <taxon>Metazoa</taxon>
        <taxon>Chordata</taxon>
        <taxon>Craniata</taxon>
        <taxon>Vertebrata</taxon>
        <taxon>Euteleostomi</taxon>
        <taxon>Actinopterygii</taxon>
        <taxon>Neopterygii</taxon>
        <taxon>Teleostei</taxon>
        <taxon>Neoteleostei</taxon>
        <taxon>Acanthomorphata</taxon>
        <taxon>Zeiogadaria</taxon>
        <taxon>Gadariae</taxon>
        <taxon>Gadiformes</taxon>
        <taxon>Gadoidei</taxon>
        <taxon>Gadidae</taxon>
        <taxon>Gadus</taxon>
    </lineage>
</organism>
<dbReference type="Pfam" id="PF03091">
    <property type="entry name" value="CutA1"/>
    <property type="match status" value="1"/>
</dbReference>
<evidence type="ECO:0000256" key="1">
    <source>
        <dbReference type="ARBA" id="ARBA00010169"/>
    </source>
</evidence>
<feature type="region of interest" description="Disordered" evidence="3">
    <location>
        <begin position="139"/>
        <end position="175"/>
    </location>
</feature>
<dbReference type="AlphaFoldDB" id="A0A8C5AIQ8"/>
<keyword evidence="4" id="KW-0812">Transmembrane</keyword>
<dbReference type="InterPro" id="IPR015867">
    <property type="entry name" value="N-reg_PII/ATP_PRibTrfase_C"/>
</dbReference>
<reference evidence="5" key="1">
    <citation type="submission" date="2025-08" db="UniProtKB">
        <authorList>
            <consortium name="Ensembl"/>
        </authorList>
    </citation>
    <scope>IDENTIFICATION</scope>
</reference>
<gene>
    <name evidence="5" type="primary">zgc:63972</name>
</gene>
<name>A0A8C5AIQ8_GADMO</name>
<dbReference type="InterPro" id="IPR011322">
    <property type="entry name" value="N-reg_PII-like_a/b"/>
</dbReference>
<feature type="compositionally biased region" description="Basic and acidic residues" evidence="3">
    <location>
        <begin position="164"/>
        <end position="175"/>
    </location>
</feature>
<proteinExistence type="inferred from homology"/>
<dbReference type="SUPFAM" id="SSF54913">
    <property type="entry name" value="GlnB-like"/>
    <property type="match status" value="1"/>
</dbReference>
<evidence type="ECO:0000256" key="4">
    <source>
        <dbReference type="SAM" id="Phobius"/>
    </source>
</evidence>
<dbReference type="GeneTree" id="ENSGT00390000017030"/>
<dbReference type="GO" id="GO:0005507">
    <property type="term" value="F:copper ion binding"/>
    <property type="evidence" value="ECO:0007669"/>
    <property type="project" value="TreeGrafter"/>
</dbReference>
<dbReference type="PANTHER" id="PTHR23419:SF2">
    <property type="entry name" value="CUTA DIVALENT CATION TOLERANCE HOMOLOG-LIKE"/>
    <property type="match status" value="1"/>
</dbReference>
<keyword evidence="6" id="KW-1185">Reference proteome</keyword>
<dbReference type="InterPro" id="IPR004323">
    <property type="entry name" value="Ion_tolerance_CutA"/>
</dbReference>
<feature type="transmembrane region" description="Helical" evidence="4">
    <location>
        <begin position="21"/>
        <end position="44"/>
    </location>
</feature>
<comment type="subunit">
    <text evidence="2">Homotrimer.</text>
</comment>
<comment type="similarity">
    <text evidence="1">Belongs to the CutA family.</text>
</comment>
<keyword evidence="4" id="KW-0472">Membrane</keyword>
<evidence type="ECO:0000313" key="6">
    <source>
        <dbReference type="Proteomes" id="UP000694546"/>
    </source>
</evidence>
<evidence type="ECO:0000256" key="3">
    <source>
        <dbReference type="SAM" id="MobiDB-lite"/>
    </source>
</evidence>
<dbReference type="OrthoDB" id="2017693at2759"/>